<dbReference type="GO" id="GO:0001917">
    <property type="term" value="C:photoreceptor inner segment"/>
    <property type="evidence" value="ECO:0007669"/>
    <property type="project" value="TreeGrafter"/>
</dbReference>
<protein>
    <recommendedName>
        <fullName evidence="4">PDZ domain-containing protein</fullName>
    </recommendedName>
</protein>
<keyword evidence="2" id="KW-0677">Repeat</keyword>
<dbReference type="SMART" id="SM00228">
    <property type="entry name" value="PDZ"/>
    <property type="match status" value="1"/>
</dbReference>
<evidence type="ECO:0000256" key="3">
    <source>
        <dbReference type="ARBA" id="ARBA00023273"/>
    </source>
</evidence>
<dbReference type="STRING" id="8154.ENSACLP00000026819"/>
<dbReference type="GO" id="GO:0032426">
    <property type="term" value="C:stereocilium tip"/>
    <property type="evidence" value="ECO:0007669"/>
    <property type="project" value="TreeGrafter"/>
</dbReference>
<dbReference type="GeneTree" id="ENSGT00950000183002"/>
<keyword evidence="3" id="KW-0966">Cell projection</keyword>
<dbReference type="GO" id="GO:0007605">
    <property type="term" value="P:sensory perception of sound"/>
    <property type="evidence" value="ECO:0007669"/>
    <property type="project" value="TreeGrafter"/>
</dbReference>
<dbReference type="Bgee" id="ENSACLG00000018251">
    <property type="expression patterns" value="Expressed in brain and 4 other cell types or tissues"/>
</dbReference>
<dbReference type="InterPro" id="IPR036034">
    <property type="entry name" value="PDZ_sf"/>
</dbReference>
<dbReference type="InterPro" id="IPR001478">
    <property type="entry name" value="PDZ"/>
</dbReference>
<evidence type="ECO:0000313" key="6">
    <source>
        <dbReference type="Proteomes" id="UP000265100"/>
    </source>
</evidence>
<keyword evidence="6" id="KW-1185">Reference proteome</keyword>
<dbReference type="Pfam" id="PF00595">
    <property type="entry name" value="PDZ"/>
    <property type="match status" value="1"/>
</dbReference>
<sequence length="126" mass="13389">YKGSARSVQRSTLRAEFGLGFSVRGGSEHGVGIYVSLVEPGSSAEREGLRVGDQIVAANDILFDNVTHIEAVKVGLHANAGVYECDCCGVCTAGTGPCTAVLKTHSLFHYLTPLPKNTAKDISYRF</sequence>
<dbReference type="AlphaFoldDB" id="A0A3P8QCZ4"/>
<accession>A0A3P8QCZ4</accession>
<dbReference type="PANTHER" id="PTHR23116:SF37">
    <property type="entry name" value="WHIRLIN"/>
    <property type="match status" value="1"/>
</dbReference>
<reference evidence="5" key="2">
    <citation type="submission" date="2025-08" db="UniProtKB">
        <authorList>
            <consortium name="Ensembl"/>
        </authorList>
    </citation>
    <scope>IDENTIFICATION</scope>
</reference>
<reference evidence="5" key="1">
    <citation type="submission" date="2018-05" db="EMBL/GenBank/DDBJ databases">
        <authorList>
            <person name="Datahose"/>
        </authorList>
    </citation>
    <scope>NUCLEOTIDE SEQUENCE</scope>
</reference>
<evidence type="ECO:0000259" key="4">
    <source>
        <dbReference type="PROSITE" id="PS50106"/>
    </source>
</evidence>
<feature type="domain" description="PDZ" evidence="4">
    <location>
        <begin position="5"/>
        <end position="74"/>
    </location>
</feature>
<evidence type="ECO:0000256" key="1">
    <source>
        <dbReference type="ARBA" id="ARBA00004316"/>
    </source>
</evidence>
<dbReference type="InterPro" id="IPR051844">
    <property type="entry name" value="USH2_Complex_Protein"/>
</dbReference>
<dbReference type="SUPFAM" id="SSF50156">
    <property type="entry name" value="PDZ domain-like"/>
    <property type="match status" value="1"/>
</dbReference>
<dbReference type="GO" id="GO:0005929">
    <property type="term" value="C:cilium"/>
    <property type="evidence" value="ECO:0007669"/>
    <property type="project" value="TreeGrafter"/>
</dbReference>
<organism evidence="5 6">
    <name type="scientific">Astatotilapia calliptera</name>
    <name type="common">Eastern happy</name>
    <name type="synonym">Chromis callipterus</name>
    <dbReference type="NCBI Taxonomy" id="8154"/>
    <lineage>
        <taxon>Eukaryota</taxon>
        <taxon>Metazoa</taxon>
        <taxon>Chordata</taxon>
        <taxon>Craniata</taxon>
        <taxon>Vertebrata</taxon>
        <taxon>Euteleostomi</taxon>
        <taxon>Actinopterygii</taxon>
        <taxon>Neopterygii</taxon>
        <taxon>Teleostei</taxon>
        <taxon>Neoteleostei</taxon>
        <taxon>Acanthomorphata</taxon>
        <taxon>Ovalentaria</taxon>
        <taxon>Cichlomorphae</taxon>
        <taxon>Cichliformes</taxon>
        <taxon>Cichlidae</taxon>
        <taxon>African cichlids</taxon>
        <taxon>Pseudocrenilabrinae</taxon>
        <taxon>Haplochromini</taxon>
        <taxon>Astatotilapia</taxon>
    </lineage>
</organism>
<dbReference type="PROSITE" id="PS50106">
    <property type="entry name" value="PDZ"/>
    <property type="match status" value="1"/>
</dbReference>
<dbReference type="GO" id="GO:0002142">
    <property type="term" value="C:stereocilia ankle link complex"/>
    <property type="evidence" value="ECO:0007669"/>
    <property type="project" value="TreeGrafter"/>
</dbReference>
<dbReference type="GO" id="GO:0060088">
    <property type="term" value="P:auditory receptor cell stereocilium organization"/>
    <property type="evidence" value="ECO:0007669"/>
    <property type="project" value="TreeGrafter"/>
</dbReference>
<reference evidence="5" key="3">
    <citation type="submission" date="2025-09" db="UniProtKB">
        <authorList>
            <consortium name="Ensembl"/>
        </authorList>
    </citation>
    <scope>IDENTIFICATION</scope>
</reference>
<dbReference type="GO" id="GO:0005886">
    <property type="term" value="C:plasma membrane"/>
    <property type="evidence" value="ECO:0007669"/>
    <property type="project" value="TreeGrafter"/>
</dbReference>
<proteinExistence type="predicted"/>
<evidence type="ECO:0000256" key="2">
    <source>
        <dbReference type="ARBA" id="ARBA00022737"/>
    </source>
</evidence>
<name>A0A3P8QCZ4_ASTCA</name>
<dbReference type="Proteomes" id="UP000265100">
    <property type="component" value="Chromosome 12"/>
</dbReference>
<dbReference type="Ensembl" id="ENSACLT00000027449.2">
    <property type="protein sequence ID" value="ENSACLP00000026819.2"/>
    <property type="gene ID" value="ENSACLG00000018251.2"/>
</dbReference>
<dbReference type="PANTHER" id="PTHR23116">
    <property type="entry name" value="PDZ DOMAIN CONTAINING WHIRLIN AND HARMONIN-RELATED"/>
    <property type="match status" value="1"/>
</dbReference>
<dbReference type="Gene3D" id="2.30.42.10">
    <property type="match status" value="1"/>
</dbReference>
<evidence type="ECO:0000313" key="5">
    <source>
        <dbReference type="Ensembl" id="ENSACLP00000026819.2"/>
    </source>
</evidence>
<comment type="subcellular location">
    <subcellularLocation>
        <location evidence="1">Cell projection</location>
    </subcellularLocation>
</comment>